<dbReference type="SFLD" id="SFLDS00019">
    <property type="entry name" value="Glutathione_Transferase_(cytos"/>
    <property type="match status" value="1"/>
</dbReference>
<dbReference type="InterPro" id="IPR012336">
    <property type="entry name" value="Thioredoxin-like_fold"/>
</dbReference>
<evidence type="ECO:0000256" key="1">
    <source>
        <dbReference type="ARBA" id="ARBA00006475"/>
    </source>
</evidence>
<keyword evidence="5" id="KW-1185">Reference proteome</keyword>
<dbReference type="PANTHER" id="PTHR12289:SF32">
    <property type="entry name" value="GST_C_6 DOMAIN-CONTAINING PROTEIN"/>
    <property type="match status" value="1"/>
</dbReference>
<accession>A0A8R1UUS7</accession>
<dbReference type="InterPro" id="IPR033468">
    <property type="entry name" value="Metaxin_GST"/>
</dbReference>
<evidence type="ECO:0000313" key="4">
    <source>
        <dbReference type="EnsemblMetazoa" id="PPA41071.1"/>
    </source>
</evidence>
<proteinExistence type="inferred from homology"/>
<dbReference type="OrthoDB" id="5809458at2759"/>
<dbReference type="SUPFAM" id="SSF52833">
    <property type="entry name" value="Thioredoxin-like"/>
    <property type="match status" value="1"/>
</dbReference>
<dbReference type="InterPro" id="IPR050931">
    <property type="entry name" value="Mito_Protein_Transport_Metaxin"/>
</dbReference>
<reference evidence="5" key="1">
    <citation type="journal article" date="2008" name="Nat. Genet.">
        <title>The Pristionchus pacificus genome provides a unique perspective on nematode lifestyle and parasitism.</title>
        <authorList>
            <person name="Dieterich C."/>
            <person name="Clifton S.W."/>
            <person name="Schuster L.N."/>
            <person name="Chinwalla A."/>
            <person name="Delehaunty K."/>
            <person name="Dinkelacker I."/>
            <person name="Fulton L."/>
            <person name="Fulton R."/>
            <person name="Godfrey J."/>
            <person name="Minx P."/>
            <person name="Mitreva M."/>
            <person name="Roeseler W."/>
            <person name="Tian H."/>
            <person name="Witte H."/>
            <person name="Yang S.P."/>
            <person name="Wilson R.K."/>
            <person name="Sommer R.J."/>
        </authorList>
    </citation>
    <scope>NUCLEOTIDE SEQUENCE [LARGE SCALE GENOMIC DNA]</scope>
    <source>
        <strain evidence="5">PS312</strain>
    </source>
</reference>
<dbReference type="EnsemblMetazoa" id="PPA41071.1">
    <property type="protein sequence ID" value="PPA41071.1"/>
    <property type="gene ID" value="WBGene00279440"/>
</dbReference>
<dbReference type="InterPro" id="IPR036249">
    <property type="entry name" value="Thioredoxin-like_sf"/>
</dbReference>
<accession>A0A2A6CLW5</accession>
<dbReference type="InterPro" id="IPR026928">
    <property type="entry name" value="FAX/IsoI-like"/>
</dbReference>
<dbReference type="SFLD" id="SFLDG01180">
    <property type="entry name" value="SUF1"/>
    <property type="match status" value="1"/>
</dbReference>
<dbReference type="PANTHER" id="PTHR12289">
    <property type="entry name" value="METAXIN RELATED"/>
    <property type="match status" value="1"/>
</dbReference>
<dbReference type="Pfam" id="PF17172">
    <property type="entry name" value="GST_N_4"/>
    <property type="match status" value="1"/>
</dbReference>
<dbReference type="Proteomes" id="UP000005239">
    <property type="component" value="Unassembled WGS sequence"/>
</dbReference>
<dbReference type="Pfam" id="PF17171">
    <property type="entry name" value="GST_C_6"/>
    <property type="match status" value="1"/>
</dbReference>
<dbReference type="GO" id="GO:0005737">
    <property type="term" value="C:cytoplasm"/>
    <property type="evidence" value="ECO:0000318"/>
    <property type="project" value="GO_Central"/>
</dbReference>
<name>A0A2A6CLW5_PRIPA</name>
<dbReference type="Gene3D" id="3.40.30.10">
    <property type="entry name" value="Glutaredoxin"/>
    <property type="match status" value="1"/>
</dbReference>
<evidence type="ECO:0000313" key="5">
    <source>
        <dbReference type="Proteomes" id="UP000005239"/>
    </source>
</evidence>
<feature type="domain" description="Thioredoxin-like fold" evidence="3">
    <location>
        <begin position="31"/>
        <end position="115"/>
    </location>
</feature>
<comment type="similarity">
    <text evidence="1">Belongs to the FAX family.</text>
</comment>
<feature type="domain" description="Metaxin glutathione S-transferase" evidence="2">
    <location>
        <begin position="177"/>
        <end position="222"/>
    </location>
</feature>
<protein>
    <submittedName>
        <fullName evidence="4">Uncharacterized protein</fullName>
    </submittedName>
</protein>
<dbReference type="InterPro" id="IPR036282">
    <property type="entry name" value="Glutathione-S-Trfase_C_sf"/>
</dbReference>
<reference evidence="4" key="2">
    <citation type="submission" date="2022-06" db="UniProtKB">
        <authorList>
            <consortium name="EnsemblMetazoa"/>
        </authorList>
    </citation>
    <scope>IDENTIFICATION</scope>
    <source>
        <strain evidence="4">PS312</strain>
    </source>
</reference>
<evidence type="ECO:0000259" key="2">
    <source>
        <dbReference type="Pfam" id="PF17171"/>
    </source>
</evidence>
<sequence>MAPSLQVRDFKKDVVYLFQFPGNETASSMSPYCVKVEAFCRLHNLKFERRNTFSERGDNGLLPFIELNGVQICESQVILNRLAEHFGLKNYEDARAEGIGHSLERMIENHTLHLLRIDLNRTLPDLVKVIVKQRVPGFAVDAVSSLGASYMRKKTRGGVKDAIGQFTAEEYDKMLRNDMIQLQNVLGANQFLMGASPTRVDCLALAHIGHSYFRLPQSRSYIHELVDSAELSVFKQYLERTVKTIFGDNFNNKE</sequence>
<dbReference type="AlphaFoldDB" id="A0A2A6CLW5"/>
<dbReference type="SFLD" id="SFLDG01200">
    <property type="entry name" value="SUF1.1"/>
    <property type="match status" value="1"/>
</dbReference>
<organism evidence="4 5">
    <name type="scientific">Pristionchus pacificus</name>
    <name type="common">Parasitic nematode worm</name>
    <dbReference type="NCBI Taxonomy" id="54126"/>
    <lineage>
        <taxon>Eukaryota</taxon>
        <taxon>Metazoa</taxon>
        <taxon>Ecdysozoa</taxon>
        <taxon>Nematoda</taxon>
        <taxon>Chromadorea</taxon>
        <taxon>Rhabditida</taxon>
        <taxon>Rhabditina</taxon>
        <taxon>Diplogasteromorpha</taxon>
        <taxon>Diplogasteroidea</taxon>
        <taxon>Neodiplogasteridae</taxon>
        <taxon>Pristionchus</taxon>
    </lineage>
</organism>
<dbReference type="InterPro" id="IPR040079">
    <property type="entry name" value="Glutathione_S-Trfase"/>
</dbReference>
<evidence type="ECO:0000259" key="3">
    <source>
        <dbReference type="Pfam" id="PF17172"/>
    </source>
</evidence>
<dbReference type="SUPFAM" id="SSF47616">
    <property type="entry name" value="GST C-terminal domain-like"/>
    <property type="match status" value="1"/>
</dbReference>
<gene>
    <name evidence="4" type="primary">WBGene00279440</name>
</gene>